<dbReference type="EMBL" id="VFPQ01000001">
    <property type="protein sequence ID" value="TQM73859.1"/>
    <property type="molecule type" value="Genomic_DNA"/>
</dbReference>
<evidence type="ECO:0000256" key="1">
    <source>
        <dbReference type="ARBA" id="ARBA00022450"/>
    </source>
</evidence>
<accession>A0A543ITF1</accession>
<name>A0A543ITF1_9ACTN</name>
<sequence>MTMFTLDDVRRILRRCAGAPEGDALDGDIADVPFAELGYDSLALLEMAAHVQQEFGIRIPDDAIEEMTTPRAAVEYVNRRFAGEPSR</sequence>
<dbReference type="PROSITE" id="PS00012">
    <property type="entry name" value="PHOSPHOPANTETHEINE"/>
    <property type="match status" value="1"/>
</dbReference>
<evidence type="ECO:0000256" key="2">
    <source>
        <dbReference type="ARBA" id="ARBA00022553"/>
    </source>
</evidence>
<dbReference type="Gene3D" id="1.10.1200.10">
    <property type="entry name" value="ACP-like"/>
    <property type="match status" value="1"/>
</dbReference>
<comment type="caution">
    <text evidence="4">The sequence shown here is derived from an EMBL/GenBank/DDBJ whole genome shotgun (WGS) entry which is preliminary data.</text>
</comment>
<dbReference type="InterPro" id="IPR006162">
    <property type="entry name" value="Ppantetheine_attach_site"/>
</dbReference>
<evidence type="ECO:0000259" key="3">
    <source>
        <dbReference type="PROSITE" id="PS50075"/>
    </source>
</evidence>
<feature type="domain" description="Carrier" evidence="3">
    <location>
        <begin position="3"/>
        <end position="81"/>
    </location>
</feature>
<dbReference type="GO" id="GO:0031177">
    <property type="term" value="F:phosphopantetheine binding"/>
    <property type="evidence" value="ECO:0007669"/>
    <property type="project" value="InterPro"/>
</dbReference>
<dbReference type="SMART" id="SM00823">
    <property type="entry name" value="PKS_PP"/>
    <property type="match status" value="1"/>
</dbReference>
<dbReference type="Proteomes" id="UP000319213">
    <property type="component" value="Unassembled WGS sequence"/>
</dbReference>
<dbReference type="InterPro" id="IPR020806">
    <property type="entry name" value="PKS_PP-bd"/>
</dbReference>
<evidence type="ECO:0000313" key="4">
    <source>
        <dbReference type="EMBL" id="TQM73859.1"/>
    </source>
</evidence>
<proteinExistence type="predicted"/>
<dbReference type="InterPro" id="IPR036736">
    <property type="entry name" value="ACP-like_sf"/>
</dbReference>
<dbReference type="SUPFAM" id="SSF47336">
    <property type="entry name" value="ACP-like"/>
    <property type="match status" value="1"/>
</dbReference>
<keyword evidence="2" id="KW-0597">Phosphoprotein</keyword>
<keyword evidence="5" id="KW-1185">Reference proteome</keyword>
<evidence type="ECO:0000313" key="5">
    <source>
        <dbReference type="Proteomes" id="UP000319213"/>
    </source>
</evidence>
<dbReference type="InterPro" id="IPR009081">
    <property type="entry name" value="PP-bd_ACP"/>
</dbReference>
<reference evidence="4 5" key="1">
    <citation type="submission" date="2019-06" db="EMBL/GenBank/DDBJ databases">
        <title>Sequencing the genomes of 1000 actinobacteria strains.</title>
        <authorList>
            <person name="Klenk H.-P."/>
        </authorList>
    </citation>
    <scope>NUCLEOTIDE SEQUENCE [LARGE SCALE GENOMIC DNA]</scope>
    <source>
        <strain evidence="4 5">DSM 43186</strain>
    </source>
</reference>
<gene>
    <name evidence="4" type="ORF">FHX40_0514</name>
</gene>
<dbReference type="OrthoDB" id="3537906at2"/>
<dbReference type="Pfam" id="PF00550">
    <property type="entry name" value="PP-binding"/>
    <property type="match status" value="1"/>
</dbReference>
<protein>
    <submittedName>
        <fullName evidence="4">Act minimal PKS acyl carrier protein</fullName>
    </submittedName>
</protein>
<dbReference type="RefSeq" id="WP_142258117.1">
    <property type="nucleotide sequence ID" value="NZ_BMPV01000004.1"/>
</dbReference>
<dbReference type="AlphaFoldDB" id="A0A543ITF1"/>
<organism evidence="4 5">
    <name type="scientific">Thermopolyspora flexuosa</name>
    <dbReference type="NCBI Taxonomy" id="103836"/>
    <lineage>
        <taxon>Bacteria</taxon>
        <taxon>Bacillati</taxon>
        <taxon>Actinomycetota</taxon>
        <taxon>Actinomycetes</taxon>
        <taxon>Streptosporangiales</taxon>
        <taxon>Streptosporangiaceae</taxon>
        <taxon>Thermopolyspora</taxon>
    </lineage>
</organism>
<keyword evidence="1" id="KW-0596">Phosphopantetheine</keyword>
<dbReference type="PROSITE" id="PS50075">
    <property type="entry name" value="CARRIER"/>
    <property type="match status" value="1"/>
</dbReference>